<protein>
    <submittedName>
        <fullName evidence="1">Uncharacterized protein</fullName>
    </submittedName>
</protein>
<gene>
    <name evidence="1" type="ORF">J2Z17_000219</name>
</gene>
<dbReference type="RefSeq" id="WP_245223793.1">
    <property type="nucleotide sequence ID" value="NZ_JAGGJU010000001.1"/>
</dbReference>
<organism evidence="1 2">
    <name type="scientific">Rhizobium halophytocola</name>
    <dbReference type="NCBI Taxonomy" id="735519"/>
    <lineage>
        <taxon>Bacteria</taxon>
        <taxon>Pseudomonadati</taxon>
        <taxon>Pseudomonadota</taxon>
        <taxon>Alphaproteobacteria</taxon>
        <taxon>Hyphomicrobiales</taxon>
        <taxon>Rhizobiaceae</taxon>
        <taxon>Rhizobium/Agrobacterium group</taxon>
        <taxon>Rhizobium</taxon>
    </lineage>
</organism>
<reference evidence="1 2" key="1">
    <citation type="submission" date="2021-03" db="EMBL/GenBank/DDBJ databases">
        <title>Genomic Encyclopedia of Type Strains, Phase IV (KMG-IV): sequencing the most valuable type-strain genomes for metagenomic binning, comparative biology and taxonomic classification.</title>
        <authorList>
            <person name="Goeker M."/>
        </authorList>
    </citation>
    <scope>NUCLEOTIDE SEQUENCE [LARGE SCALE GENOMIC DNA]</scope>
    <source>
        <strain evidence="1 2">DSM 21600</strain>
    </source>
</reference>
<dbReference type="Proteomes" id="UP000759443">
    <property type="component" value="Unassembled WGS sequence"/>
</dbReference>
<sequence length="191" mass="21619">MAPLLLGSEPAYSDGFSDPDWPCIQRRVDQLSPALMWPQPVSKISLPQAAQDLAAQLSLRRVGLDQAATLVADFATANPKADPDLFGTIFYTVFDQISERRQRVIRGIVRYAQNQTAMAERIKVNQDKMEAMTAAKSKDFDGMDKLEQQIDWDERIYHDRSKALTYVCETPVILEKRAYAIAKLLQQRVTN</sequence>
<evidence type="ECO:0000313" key="1">
    <source>
        <dbReference type="EMBL" id="MBP1848802.1"/>
    </source>
</evidence>
<evidence type="ECO:0000313" key="2">
    <source>
        <dbReference type="Proteomes" id="UP000759443"/>
    </source>
</evidence>
<name>A0ABS4DSX8_9HYPH</name>
<dbReference type="EMBL" id="JAGGJU010000001">
    <property type="protein sequence ID" value="MBP1848802.1"/>
    <property type="molecule type" value="Genomic_DNA"/>
</dbReference>
<accession>A0ABS4DSX8</accession>
<proteinExistence type="predicted"/>
<comment type="caution">
    <text evidence="1">The sequence shown here is derived from an EMBL/GenBank/DDBJ whole genome shotgun (WGS) entry which is preliminary data.</text>
</comment>
<keyword evidence="2" id="KW-1185">Reference proteome</keyword>